<evidence type="ECO:0000256" key="5">
    <source>
        <dbReference type="SAM" id="MobiDB-lite"/>
    </source>
</evidence>
<comment type="caution">
    <text evidence="7">The sequence shown here is derived from an EMBL/GenBank/DDBJ whole genome shotgun (WGS) entry which is preliminary data.</text>
</comment>
<keyword evidence="3" id="KW-0378">Hydrolase</keyword>
<dbReference type="InterPro" id="IPR005151">
    <property type="entry name" value="Tail-specific_protease"/>
</dbReference>
<dbReference type="GO" id="GO:0007165">
    <property type="term" value="P:signal transduction"/>
    <property type="evidence" value="ECO:0007669"/>
    <property type="project" value="TreeGrafter"/>
</dbReference>
<dbReference type="GO" id="GO:0008236">
    <property type="term" value="F:serine-type peptidase activity"/>
    <property type="evidence" value="ECO:0007669"/>
    <property type="project" value="UniProtKB-KW"/>
</dbReference>
<dbReference type="Gene3D" id="2.30.42.10">
    <property type="match status" value="1"/>
</dbReference>
<evidence type="ECO:0000256" key="1">
    <source>
        <dbReference type="ARBA" id="ARBA00009179"/>
    </source>
</evidence>
<dbReference type="AlphaFoldDB" id="A0A9D1DNJ1"/>
<evidence type="ECO:0000256" key="2">
    <source>
        <dbReference type="ARBA" id="ARBA00022670"/>
    </source>
</evidence>
<dbReference type="CDD" id="cd07560">
    <property type="entry name" value="Peptidase_S41_CPP"/>
    <property type="match status" value="1"/>
</dbReference>
<dbReference type="EMBL" id="DVHF01000005">
    <property type="protein sequence ID" value="HIR56118.1"/>
    <property type="molecule type" value="Genomic_DNA"/>
</dbReference>
<evidence type="ECO:0000259" key="6">
    <source>
        <dbReference type="PROSITE" id="PS50106"/>
    </source>
</evidence>
<evidence type="ECO:0000313" key="8">
    <source>
        <dbReference type="Proteomes" id="UP000886785"/>
    </source>
</evidence>
<dbReference type="Gene3D" id="3.30.750.44">
    <property type="match status" value="1"/>
</dbReference>
<dbReference type="InterPro" id="IPR036034">
    <property type="entry name" value="PDZ_sf"/>
</dbReference>
<dbReference type="SMART" id="SM00228">
    <property type="entry name" value="PDZ"/>
    <property type="match status" value="1"/>
</dbReference>
<gene>
    <name evidence="7" type="ORF">IAA54_00455</name>
</gene>
<dbReference type="Proteomes" id="UP000886785">
    <property type="component" value="Unassembled WGS sequence"/>
</dbReference>
<feature type="compositionally biased region" description="Low complexity" evidence="5">
    <location>
        <begin position="416"/>
        <end position="456"/>
    </location>
</feature>
<dbReference type="PANTHER" id="PTHR32060">
    <property type="entry name" value="TAIL-SPECIFIC PROTEASE"/>
    <property type="match status" value="1"/>
</dbReference>
<dbReference type="GO" id="GO:0006508">
    <property type="term" value="P:proteolysis"/>
    <property type="evidence" value="ECO:0007669"/>
    <property type="project" value="UniProtKB-KW"/>
</dbReference>
<dbReference type="InterPro" id="IPR001478">
    <property type="entry name" value="PDZ"/>
</dbReference>
<dbReference type="Pfam" id="PF03572">
    <property type="entry name" value="Peptidase_S41"/>
    <property type="match status" value="1"/>
</dbReference>
<keyword evidence="2" id="KW-0645">Protease</keyword>
<dbReference type="GO" id="GO:0004175">
    <property type="term" value="F:endopeptidase activity"/>
    <property type="evidence" value="ECO:0007669"/>
    <property type="project" value="TreeGrafter"/>
</dbReference>
<dbReference type="Pfam" id="PF17820">
    <property type="entry name" value="PDZ_6"/>
    <property type="match status" value="1"/>
</dbReference>
<dbReference type="InterPro" id="IPR041489">
    <property type="entry name" value="PDZ_6"/>
</dbReference>
<dbReference type="SUPFAM" id="SSF50156">
    <property type="entry name" value="PDZ domain-like"/>
    <property type="match status" value="1"/>
</dbReference>
<dbReference type="SMART" id="SM00245">
    <property type="entry name" value="TSPc"/>
    <property type="match status" value="1"/>
</dbReference>
<dbReference type="InterPro" id="IPR004447">
    <property type="entry name" value="Peptidase_S41A"/>
</dbReference>
<dbReference type="PROSITE" id="PS50106">
    <property type="entry name" value="PDZ"/>
    <property type="match status" value="1"/>
</dbReference>
<organism evidence="7 8">
    <name type="scientific">Candidatus Gallacutalibacter pullicola</name>
    <dbReference type="NCBI Taxonomy" id="2840830"/>
    <lineage>
        <taxon>Bacteria</taxon>
        <taxon>Bacillati</taxon>
        <taxon>Bacillota</taxon>
        <taxon>Clostridia</taxon>
        <taxon>Eubacteriales</taxon>
        <taxon>Candidatus Gallacutalibacter</taxon>
    </lineage>
</organism>
<dbReference type="GO" id="GO:0030288">
    <property type="term" value="C:outer membrane-bounded periplasmic space"/>
    <property type="evidence" value="ECO:0007669"/>
    <property type="project" value="TreeGrafter"/>
</dbReference>
<dbReference type="SUPFAM" id="SSF52096">
    <property type="entry name" value="ClpP/crotonase"/>
    <property type="match status" value="1"/>
</dbReference>
<feature type="domain" description="PDZ" evidence="6">
    <location>
        <begin position="93"/>
        <end position="166"/>
    </location>
</feature>
<protein>
    <submittedName>
        <fullName evidence="7">PDZ domain-containing protein</fullName>
    </submittedName>
</protein>
<dbReference type="PANTHER" id="PTHR32060:SF30">
    <property type="entry name" value="CARBOXY-TERMINAL PROCESSING PROTEASE CTPA"/>
    <property type="match status" value="1"/>
</dbReference>
<sequence length="456" mass="47686">MGRKVSLGAAISFAAVVSAVTVSLTYVYAMDVFNTRVADVNQRQAMYTKLSEIDQKTRQDYIGEITESALNDGICAGYIAGLSDPDARYLSAERYLAYTSGGQTQTIGAGIRTIQDADGNMEIIEVFPGSAAERAGLRKGDVITAIDGREVIRLTYGEALTQLDGAAGSAVRFNVLRAPEDGGDLQQLEFNIVRAEYSRPLIDSAVINGNVGYISVVAFQESMLEQFTQILNSFREQNVCGLVIDLRSNSGGSVEAMAQALDELLPAGNMVMSIDKSGETTAQYLSDAGELGLPISVIIDGSTYGAAEIFAADIQDYDRGLLIGGTTAGYGVQTEVVPLSDGSAVILPTARYIRVDGTEIHGAGISPDMEISLNEEQQAQFNRESLALSDDPQAQAAVTALMRQGAAVAEPPGTVSSSAEEPSAEEASGAESSGEEAAGTEGSSGTEAAAESSSAS</sequence>
<evidence type="ECO:0000256" key="3">
    <source>
        <dbReference type="ARBA" id="ARBA00022801"/>
    </source>
</evidence>
<reference evidence="7" key="2">
    <citation type="journal article" date="2021" name="PeerJ">
        <title>Extensive microbial diversity within the chicken gut microbiome revealed by metagenomics and culture.</title>
        <authorList>
            <person name="Gilroy R."/>
            <person name="Ravi A."/>
            <person name="Getino M."/>
            <person name="Pursley I."/>
            <person name="Horton D.L."/>
            <person name="Alikhan N.F."/>
            <person name="Baker D."/>
            <person name="Gharbi K."/>
            <person name="Hall N."/>
            <person name="Watson M."/>
            <person name="Adriaenssens E.M."/>
            <person name="Foster-Nyarko E."/>
            <person name="Jarju S."/>
            <person name="Secka A."/>
            <person name="Antonio M."/>
            <person name="Oren A."/>
            <person name="Chaudhuri R.R."/>
            <person name="La Ragione R."/>
            <person name="Hildebrand F."/>
            <person name="Pallen M.J."/>
        </authorList>
    </citation>
    <scope>NUCLEOTIDE SEQUENCE</scope>
    <source>
        <strain evidence="7">ChiSjej1B19-7085</strain>
    </source>
</reference>
<name>A0A9D1DNJ1_9FIRM</name>
<dbReference type="Gene3D" id="3.90.226.10">
    <property type="entry name" value="2-enoyl-CoA Hydratase, Chain A, domain 1"/>
    <property type="match status" value="1"/>
</dbReference>
<dbReference type="InterPro" id="IPR029045">
    <property type="entry name" value="ClpP/crotonase-like_dom_sf"/>
</dbReference>
<evidence type="ECO:0000313" key="7">
    <source>
        <dbReference type="EMBL" id="HIR56118.1"/>
    </source>
</evidence>
<keyword evidence="4" id="KW-0720">Serine protease</keyword>
<proteinExistence type="inferred from homology"/>
<evidence type="ECO:0000256" key="4">
    <source>
        <dbReference type="ARBA" id="ARBA00022825"/>
    </source>
</evidence>
<feature type="region of interest" description="Disordered" evidence="5">
    <location>
        <begin position="403"/>
        <end position="456"/>
    </location>
</feature>
<accession>A0A9D1DNJ1</accession>
<reference evidence="7" key="1">
    <citation type="submission" date="2020-10" db="EMBL/GenBank/DDBJ databases">
        <authorList>
            <person name="Gilroy R."/>
        </authorList>
    </citation>
    <scope>NUCLEOTIDE SEQUENCE</scope>
    <source>
        <strain evidence="7">ChiSjej1B19-7085</strain>
    </source>
</reference>
<comment type="similarity">
    <text evidence="1">Belongs to the peptidase S41A family.</text>
</comment>